<evidence type="ECO:0000259" key="1">
    <source>
        <dbReference type="Pfam" id="PF20008"/>
    </source>
</evidence>
<proteinExistence type="predicted"/>
<dbReference type="InterPro" id="IPR045489">
    <property type="entry name" value="DUF6429"/>
</dbReference>
<dbReference type="Proteomes" id="UP001227126">
    <property type="component" value="Unassembled WGS sequence"/>
</dbReference>
<comment type="caution">
    <text evidence="2">The sequence shown here is derived from an EMBL/GenBank/DDBJ whole genome shotgun (WGS) entry which is preliminary data.</text>
</comment>
<protein>
    <submittedName>
        <fullName evidence="2">DUF6429 family protein</fullName>
    </submittedName>
</protein>
<feature type="domain" description="DUF6429" evidence="1">
    <location>
        <begin position="16"/>
        <end position="85"/>
    </location>
</feature>
<keyword evidence="3" id="KW-1185">Reference proteome</keyword>
<dbReference type="RefSeq" id="WP_284487368.1">
    <property type="nucleotide sequence ID" value="NZ_JASNJE010000037.1"/>
</dbReference>
<evidence type="ECO:0000313" key="3">
    <source>
        <dbReference type="Proteomes" id="UP001227126"/>
    </source>
</evidence>
<sequence>MVVRRHFEGRDAMELDTEKLDRAALAILSLTLHDGRRVWKGIDWTITDRLHEKGFVHDPVGRAKSLVLTDEGLAAAKAALKEFFSTT</sequence>
<gene>
    <name evidence="2" type="ORF">QO034_20215</name>
</gene>
<organism evidence="2 3">
    <name type="scientific">Sedimentitalea xiamensis</name>
    <dbReference type="NCBI Taxonomy" id="3050037"/>
    <lineage>
        <taxon>Bacteria</taxon>
        <taxon>Pseudomonadati</taxon>
        <taxon>Pseudomonadota</taxon>
        <taxon>Alphaproteobacteria</taxon>
        <taxon>Rhodobacterales</taxon>
        <taxon>Paracoccaceae</taxon>
        <taxon>Sedimentitalea</taxon>
    </lineage>
</organism>
<dbReference type="EMBL" id="JASNJE010000037">
    <property type="protein sequence ID" value="MDK3075407.1"/>
    <property type="molecule type" value="Genomic_DNA"/>
</dbReference>
<accession>A0ABT7FJV1</accession>
<name>A0ABT7FJV1_9RHOB</name>
<dbReference type="Pfam" id="PF20008">
    <property type="entry name" value="DUF6429"/>
    <property type="match status" value="1"/>
</dbReference>
<reference evidence="2 3" key="1">
    <citation type="submission" date="2023-05" db="EMBL/GenBank/DDBJ databases">
        <title>Sedimentitalea sp. nov. JM2-8.</title>
        <authorList>
            <person name="Huang J."/>
        </authorList>
    </citation>
    <scope>NUCLEOTIDE SEQUENCE [LARGE SCALE GENOMIC DNA]</scope>
    <source>
        <strain evidence="2 3">JM2-8</strain>
    </source>
</reference>
<evidence type="ECO:0000313" key="2">
    <source>
        <dbReference type="EMBL" id="MDK3075407.1"/>
    </source>
</evidence>